<dbReference type="HAMAP" id="MF_00358">
    <property type="entry name" value="Ribosomal_bS21"/>
    <property type="match status" value="1"/>
</dbReference>
<comment type="caution">
    <text evidence="7">The sequence shown here is derived from an EMBL/GenBank/DDBJ whole genome shotgun (WGS) entry which is preliminary data.</text>
</comment>
<dbReference type="Gene3D" id="1.20.5.1150">
    <property type="entry name" value="Ribosomal protein S8"/>
    <property type="match status" value="1"/>
</dbReference>
<evidence type="ECO:0000256" key="6">
    <source>
        <dbReference type="RuleBase" id="RU000667"/>
    </source>
</evidence>
<keyword evidence="8" id="KW-1185">Reference proteome</keyword>
<evidence type="ECO:0000313" key="7">
    <source>
        <dbReference type="EMBL" id="OWK43109.1"/>
    </source>
</evidence>
<sequence length="62" mass="7536">MRVHDKEPIGQALRRFKKLIERSGMQKELRAHQYYEKPCEQRRRAQLRKQKAARKAMMTPKV</sequence>
<dbReference type="GO" id="GO:0006412">
    <property type="term" value="P:translation"/>
    <property type="evidence" value="ECO:0007669"/>
    <property type="project" value="UniProtKB-UniRule"/>
</dbReference>
<dbReference type="PRINTS" id="PR00976">
    <property type="entry name" value="RIBOSOMALS21"/>
</dbReference>
<accession>A0A225E0U4</accession>
<dbReference type="GO" id="GO:0005840">
    <property type="term" value="C:ribosome"/>
    <property type="evidence" value="ECO:0007669"/>
    <property type="project" value="UniProtKB-KW"/>
</dbReference>
<evidence type="ECO:0000256" key="5">
    <source>
        <dbReference type="HAMAP-Rule" id="MF_00358"/>
    </source>
</evidence>
<dbReference type="Proteomes" id="UP000214646">
    <property type="component" value="Unassembled WGS sequence"/>
</dbReference>
<proteinExistence type="inferred from homology"/>
<keyword evidence="3 5" id="KW-0687">Ribonucleoprotein</keyword>
<evidence type="ECO:0000256" key="4">
    <source>
        <dbReference type="ARBA" id="ARBA00035135"/>
    </source>
</evidence>
<dbReference type="Pfam" id="PF01165">
    <property type="entry name" value="Ribosomal_S21"/>
    <property type="match status" value="1"/>
</dbReference>
<evidence type="ECO:0000256" key="3">
    <source>
        <dbReference type="ARBA" id="ARBA00023274"/>
    </source>
</evidence>
<dbReference type="GO" id="GO:0003735">
    <property type="term" value="F:structural constituent of ribosome"/>
    <property type="evidence" value="ECO:0007669"/>
    <property type="project" value="InterPro"/>
</dbReference>
<evidence type="ECO:0000313" key="8">
    <source>
        <dbReference type="Proteomes" id="UP000214646"/>
    </source>
</evidence>
<organism evidence="7 8">
    <name type="scientific">Fimbriiglobus ruber</name>
    <dbReference type="NCBI Taxonomy" id="1908690"/>
    <lineage>
        <taxon>Bacteria</taxon>
        <taxon>Pseudomonadati</taxon>
        <taxon>Planctomycetota</taxon>
        <taxon>Planctomycetia</taxon>
        <taxon>Gemmatales</taxon>
        <taxon>Gemmataceae</taxon>
        <taxon>Fimbriiglobus</taxon>
    </lineage>
</organism>
<dbReference type="GO" id="GO:1990904">
    <property type="term" value="C:ribonucleoprotein complex"/>
    <property type="evidence" value="ECO:0007669"/>
    <property type="project" value="UniProtKB-KW"/>
</dbReference>
<dbReference type="InterPro" id="IPR038380">
    <property type="entry name" value="Ribosomal_bS21_sf"/>
</dbReference>
<name>A0A225E0U4_9BACT</name>
<reference evidence="8" key="1">
    <citation type="submission" date="2017-06" db="EMBL/GenBank/DDBJ databases">
        <title>Genome analysis of Fimbriiglobus ruber SP5, the first member of the order Planctomycetales with confirmed chitinolytic capability.</title>
        <authorList>
            <person name="Ravin N.V."/>
            <person name="Rakitin A.L."/>
            <person name="Ivanova A.A."/>
            <person name="Beletsky A.V."/>
            <person name="Kulichevskaya I.S."/>
            <person name="Mardanov A.V."/>
            <person name="Dedysh S.N."/>
        </authorList>
    </citation>
    <scope>NUCLEOTIDE SEQUENCE [LARGE SCALE GENOMIC DNA]</scope>
    <source>
        <strain evidence="8">SP5</strain>
    </source>
</reference>
<protein>
    <recommendedName>
        <fullName evidence="4 5">Small ribosomal subunit protein bS21</fullName>
    </recommendedName>
</protein>
<dbReference type="InterPro" id="IPR001911">
    <property type="entry name" value="Ribosomal_bS21"/>
</dbReference>
<comment type="similarity">
    <text evidence="1 5 6">Belongs to the bacterial ribosomal protein bS21 family.</text>
</comment>
<evidence type="ECO:0000256" key="1">
    <source>
        <dbReference type="ARBA" id="ARBA00006640"/>
    </source>
</evidence>
<gene>
    <name evidence="5" type="primary">rpsU</name>
    <name evidence="7" type="ORF">FRUB_02708</name>
</gene>
<dbReference type="EMBL" id="NIDE01000004">
    <property type="protein sequence ID" value="OWK43109.1"/>
    <property type="molecule type" value="Genomic_DNA"/>
</dbReference>
<dbReference type="NCBIfam" id="TIGR00030">
    <property type="entry name" value="S21p"/>
    <property type="match status" value="1"/>
</dbReference>
<dbReference type="AlphaFoldDB" id="A0A225E0U4"/>
<evidence type="ECO:0000256" key="2">
    <source>
        <dbReference type="ARBA" id="ARBA00022980"/>
    </source>
</evidence>
<keyword evidence="2 5" id="KW-0689">Ribosomal protein</keyword>